<protein>
    <submittedName>
        <fullName evidence="2">Uncharacterized protein</fullName>
    </submittedName>
</protein>
<dbReference type="AlphaFoldDB" id="A0AAJ0HE36"/>
<gene>
    <name evidence="2" type="ORF">B0T25DRAFT_519186</name>
</gene>
<dbReference type="Proteomes" id="UP001275084">
    <property type="component" value="Unassembled WGS sequence"/>
</dbReference>
<organism evidence="2 3">
    <name type="scientific">Lasiosphaeria hispida</name>
    <dbReference type="NCBI Taxonomy" id="260671"/>
    <lineage>
        <taxon>Eukaryota</taxon>
        <taxon>Fungi</taxon>
        <taxon>Dikarya</taxon>
        <taxon>Ascomycota</taxon>
        <taxon>Pezizomycotina</taxon>
        <taxon>Sordariomycetes</taxon>
        <taxon>Sordariomycetidae</taxon>
        <taxon>Sordariales</taxon>
        <taxon>Lasiosphaeriaceae</taxon>
        <taxon>Lasiosphaeria</taxon>
    </lineage>
</organism>
<evidence type="ECO:0000256" key="1">
    <source>
        <dbReference type="SAM" id="MobiDB-lite"/>
    </source>
</evidence>
<accession>A0AAJ0HE36</accession>
<evidence type="ECO:0000313" key="3">
    <source>
        <dbReference type="Proteomes" id="UP001275084"/>
    </source>
</evidence>
<evidence type="ECO:0000313" key="2">
    <source>
        <dbReference type="EMBL" id="KAK3348815.1"/>
    </source>
</evidence>
<keyword evidence="3" id="KW-1185">Reference proteome</keyword>
<reference evidence="2" key="1">
    <citation type="journal article" date="2023" name="Mol. Phylogenet. Evol.">
        <title>Genome-scale phylogeny and comparative genomics of the fungal order Sordariales.</title>
        <authorList>
            <person name="Hensen N."/>
            <person name="Bonometti L."/>
            <person name="Westerberg I."/>
            <person name="Brannstrom I.O."/>
            <person name="Guillou S."/>
            <person name="Cros-Aarteil S."/>
            <person name="Calhoun S."/>
            <person name="Haridas S."/>
            <person name="Kuo A."/>
            <person name="Mondo S."/>
            <person name="Pangilinan J."/>
            <person name="Riley R."/>
            <person name="LaButti K."/>
            <person name="Andreopoulos B."/>
            <person name="Lipzen A."/>
            <person name="Chen C."/>
            <person name="Yan M."/>
            <person name="Daum C."/>
            <person name="Ng V."/>
            <person name="Clum A."/>
            <person name="Steindorff A."/>
            <person name="Ohm R.A."/>
            <person name="Martin F."/>
            <person name="Silar P."/>
            <person name="Natvig D.O."/>
            <person name="Lalanne C."/>
            <person name="Gautier V."/>
            <person name="Ament-Velasquez S.L."/>
            <person name="Kruys A."/>
            <person name="Hutchinson M.I."/>
            <person name="Powell A.J."/>
            <person name="Barry K."/>
            <person name="Miller A.N."/>
            <person name="Grigoriev I.V."/>
            <person name="Debuchy R."/>
            <person name="Gladieux P."/>
            <person name="Hiltunen Thoren M."/>
            <person name="Johannesson H."/>
        </authorList>
    </citation>
    <scope>NUCLEOTIDE SEQUENCE</scope>
    <source>
        <strain evidence="2">CBS 955.72</strain>
    </source>
</reference>
<dbReference type="EMBL" id="JAUIQD010000005">
    <property type="protein sequence ID" value="KAK3348815.1"/>
    <property type="molecule type" value="Genomic_DNA"/>
</dbReference>
<reference evidence="2" key="2">
    <citation type="submission" date="2023-06" db="EMBL/GenBank/DDBJ databases">
        <authorList>
            <consortium name="Lawrence Berkeley National Laboratory"/>
            <person name="Haridas S."/>
            <person name="Hensen N."/>
            <person name="Bonometti L."/>
            <person name="Westerberg I."/>
            <person name="Brannstrom I.O."/>
            <person name="Guillou S."/>
            <person name="Cros-Aarteil S."/>
            <person name="Calhoun S."/>
            <person name="Kuo A."/>
            <person name="Mondo S."/>
            <person name="Pangilinan J."/>
            <person name="Riley R."/>
            <person name="Labutti K."/>
            <person name="Andreopoulos B."/>
            <person name="Lipzen A."/>
            <person name="Chen C."/>
            <person name="Yanf M."/>
            <person name="Daum C."/>
            <person name="Ng V."/>
            <person name="Clum A."/>
            <person name="Steindorff A."/>
            <person name="Ohm R."/>
            <person name="Martin F."/>
            <person name="Silar P."/>
            <person name="Natvig D."/>
            <person name="Lalanne C."/>
            <person name="Gautier V."/>
            <person name="Ament-Velasquez S.L."/>
            <person name="Kruys A."/>
            <person name="Hutchinson M.I."/>
            <person name="Powell A.J."/>
            <person name="Barry K."/>
            <person name="Miller A.N."/>
            <person name="Grigoriev I.V."/>
            <person name="Debuchy R."/>
            <person name="Gladieux P."/>
            <person name="Thoren M.H."/>
            <person name="Johannesson H."/>
        </authorList>
    </citation>
    <scope>NUCLEOTIDE SEQUENCE</scope>
    <source>
        <strain evidence="2">CBS 955.72</strain>
    </source>
</reference>
<proteinExistence type="predicted"/>
<name>A0AAJ0HE36_9PEZI</name>
<sequence length="201" mass="21428">MSLSGFLTVFQGWSVTAHLMVFLAVGRVFGRCTILFFSCHPFATWHTHSFLGPLAHDTRFQMSDLLLNASNPLCTINQCLQQVIDQNPAEQTTSVVTESADASTSTVHETVSTAIPSTVVSAVTVAVTTVVVKPATTTLISILTTAAVSTTTVTTTGAAPTETGKLVIVGGPRNGNYAQRNPGPGHHRQPDRDLRLRLLTL</sequence>
<comment type="caution">
    <text evidence="2">The sequence shown here is derived from an EMBL/GenBank/DDBJ whole genome shotgun (WGS) entry which is preliminary data.</text>
</comment>
<feature type="region of interest" description="Disordered" evidence="1">
    <location>
        <begin position="165"/>
        <end position="192"/>
    </location>
</feature>